<dbReference type="GeneID" id="116304297"/>
<feature type="active site" description="Proton acceptor" evidence="6">
    <location>
        <position position="261"/>
    </location>
</feature>
<dbReference type="InterPro" id="IPR007356">
    <property type="entry name" value="tRNA_m1G_MeTrfase_euk"/>
</dbReference>
<name>A0A6P8IUL4_ACTTE</name>
<protein>
    <recommendedName>
        <fullName evidence="1">tRNA (guanine(9)-N(1))-methyltransferase</fullName>
        <ecNumber evidence="1">2.1.1.221</ecNumber>
    </recommendedName>
</protein>
<feature type="region of interest" description="Disordered" evidence="8">
    <location>
        <begin position="1"/>
        <end position="91"/>
    </location>
</feature>
<dbReference type="GO" id="GO:0005654">
    <property type="term" value="C:nucleoplasm"/>
    <property type="evidence" value="ECO:0007669"/>
    <property type="project" value="TreeGrafter"/>
</dbReference>
<dbReference type="GO" id="GO:0000049">
    <property type="term" value="F:tRNA binding"/>
    <property type="evidence" value="ECO:0007669"/>
    <property type="project" value="TreeGrafter"/>
</dbReference>
<evidence type="ECO:0000256" key="6">
    <source>
        <dbReference type="PIRSR" id="PIRSR016323-1"/>
    </source>
</evidence>
<dbReference type="InterPro" id="IPR028564">
    <property type="entry name" value="MT_TRM10-typ"/>
</dbReference>
<dbReference type="EC" id="2.1.1.221" evidence="1"/>
<reference evidence="11" key="1">
    <citation type="submission" date="2025-08" db="UniProtKB">
        <authorList>
            <consortium name="RefSeq"/>
        </authorList>
    </citation>
    <scope>IDENTIFICATION</scope>
    <source>
        <tissue evidence="11">Tentacle</tissue>
    </source>
</reference>
<dbReference type="FunCoup" id="A0A6P8IUL4">
    <property type="interactions" value="2492"/>
</dbReference>
<organism evidence="10 11">
    <name type="scientific">Actinia tenebrosa</name>
    <name type="common">Australian red waratah sea anemone</name>
    <dbReference type="NCBI Taxonomy" id="6105"/>
    <lineage>
        <taxon>Eukaryota</taxon>
        <taxon>Metazoa</taxon>
        <taxon>Cnidaria</taxon>
        <taxon>Anthozoa</taxon>
        <taxon>Hexacorallia</taxon>
        <taxon>Actiniaria</taxon>
        <taxon>Actiniidae</taxon>
        <taxon>Actinia</taxon>
    </lineage>
</organism>
<feature type="compositionally biased region" description="Basic residues" evidence="8">
    <location>
        <begin position="330"/>
        <end position="340"/>
    </location>
</feature>
<dbReference type="Proteomes" id="UP000515163">
    <property type="component" value="Unplaced"/>
</dbReference>
<dbReference type="PANTHER" id="PTHR13563:SF13">
    <property type="entry name" value="TRNA METHYLTRANSFERASE 10 HOMOLOG A"/>
    <property type="match status" value="1"/>
</dbReference>
<feature type="compositionally biased region" description="Basic and acidic residues" evidence="8">
    <location>
        <begin position="61"/>
        <end position="73"/>
    </location>
</feature>
<feature type="binding site" evidence="7">
    <location>
        <position position="237"/>
    </location>
    <ligand>
        <name>S-adenosyl-L-methionine</name>
        <dbReference type="ChEBI" id="CHEBI:59789"/>
    </ligand>
</feature>
<dbReference type="InterPro" id="IPR016653">
    <property type="entry name" value="TRM10/TRM10A"/>
</dbReference>
<evidence type="ECO:0000256" key="5">
    <source>
        <dbReference type="ARBA" id="ARBA00048434"/>
    </source>
</evidence>
<evidence type="ECO:0000313" key="11">
    <source>
        <dbReference type="RefSeq" id="XP_031569865.1"/>
    </source>
</evidence>
<keyword evidence="4" id="KW-0949">S-adenosyl-L-methionine</keyword>
<evidence type="ECO:0000313" key="10">
    <source>
        <dbReference type="Proteomes" id="UP000515163"/>
    </source>
</evidence>
<keyword evidence="10" id="KW-1185">Reference proteome</keyword>
<sequence length="372" mass="43058">MSLTSEEPEVAVDSIFRSEEEEIPCNFDSNDVEKPCFQGATEEREDGDEEVDEGPNNDETSCEKNTKKIRLEDPSAESMNTSGQIMSKSQRKRLIKQQKYLEIKKLRKLQKKEKQKLRREQRELEGEKVQEETGNEKHVKKYKTMDSEDALSLKVAIDLSFDDLMSDKDIKKLMKQVQRCYAENRRSSHPLQLYFTSFGGKSKQRLDDLSGHYVSWDVHIKNECLTEVFSKENIIYLTSDSPNVLKEIDMSKTYVIGGLVDHNHHKGLCYNMALERGLGHAQLPIGDFMKLSTRTVLTVNQVFEIILFYTESKDWQDAFNKVMPQRKITPKVKRKGKNRGVHVEQENNDDVKEEESCKGVDNSNDEDDEDQK</sequence>
<feature type="compositionally biased region" description="Polar residues" evidence="8">
    <location>
        <begin position="77"/>
        <end position="88"/>
    </location>
</feature>
<feature type="compositionally biased region" description="Acidic residues" evidence="8">
    <location>
        <begin position="43"/>
        <end position="56"/>
    </location>
</feature>
<evidence type="ECO:0000256" key="3">
    <source>
        <dbReference type="ARBA" id="ARBA00022679"/>
    </source>
</evidence>
<evidence type="ECO:0000256" key="7">
    <source>
        <dbReference type="PIRSR" id="PIRSR016323-2"/>
    </source>
</evidence>
<comment type="catalytic activity">
    <reaction evidence="5">
        <text>guanosine(9) in tRNA + S-adenosyl-L-methionine = N(1)-methylguanosine(9) in tRNA + S-adenosyl-L-homocysteine + H(+)</text>
        <dbReference type="Rhea" id="RHEA:43156"/>
        <dbReference type="Rhea" id="RHEA-COMP:10367"/>
        <dbReference type="Rhea" id="RHEA-COMP:10368"/>
        <dbReference type="ChEBI" id="CHEBI:15378"/>
        <dbReference type="ChEBI" id="CHEBI:57856"/>
        <dbReference type="ChEBI" id="CHEBI:59789"/>
        <dbReference type="ChEBI" id="CHEBI:73542"/>
        <dbReference type="ChEBI" id="CHEBI:74269"/>
        <dbReference type="EC" id="2.1.1.221"/>
    </reaction>
</comment>
<dbReference type="PIRSF" id="PIRSF016323">
    <property type="entry name" value="tRNA_m1G_mtfrase_met"/>
    <property type="match status" value="1"/>
</dbReference>
<dbReference type="GO" id="GO:0052905">
    <property type="term" value="F:tRNA (guanosine(9)-N1)-methyltransferase activity"/>
    <property type="evidence" value="ECO:0007669"/>
    <property type="project" value="UniProtKB-EC"/>
</dbReference>
<keyword evidence="3" id="KW-0808">Transferase</keyword>
<feature type="compositionally biased region" description="Acidic residues" evidence="8">
    <location>
        <begin position="1"/>
        <end position="10"/>
    </location>
</feature>
<dbReference type="FunFam" id="3.40.1280.30:FF:000001">
    <property type="entry name" value="tRNA methyltransferase 10 homolog A"/>
    <property type="match status" value="1"/>
</dbReference>
<accession>A0A6P8IUL4</accession>
<feature type="region of interest" description="Disordered" evidence="8">
    <location>
        <begin position="112"/>
        <end position="132"/>
    </location>
</feature>
<feature type="domain" description="SAM-dependent MTase TRM10-type" evidence="9">
    <location>
        <begin position="140"/>
        <end position="330"/>
    </location>
</feature>
<evidence type="ECO:0000256" key="2">
    <source>
        <dbReference type="ARBA" id="ARBA00022603"/>
    </source>
</evidence>
<feature type="binding site" evidence="7">
    <location>
        <position position="257"/>
    </location>
    <ligand>
        <name>S-adenosyl-L-methionine</name>
        <dbReference type="ChEBI" id="CHEBI:59789"/>
    </ligand>
</feature>
<dbReference type="GO" id="GO:0002939">
    <property type="term" value="P:tRNA N1-guanine methylation"/>
    <property type="evidence" value="ECO:0007669"/>
    <property type="project" value="TreeGrafter"/>
</dbReference>
<dbReference type="CDD" id="cd18101">
    <property type="entry name" value="Trm10euk_A"/>
    <property type="match status" value="1"/>
</dbReference>
<evidence type="ECO:0000256" key="8">
    <source>
        <dbReference type="SAM" id="MobiDB-lite"/>
    </source>
</evidence>
<dbReference type="KEGG" id="aten:116304297"/>
<feature type="compositionally biased region" description="Basic and acidic residues" evidence="8">
    <location>
        <begin position="118"/>
        <end position="132"/>
    </location>
</feature>
<proteinExistence type="predicted"/>
<dbReference type="InParanoid" id="A0A6P8IUL4"/>
<evidence type="ECO:0000256" key="1">
    <source>
        <dbReference type="ARBA" id="ARBA00012797"/>
    </source>
</evidence>
<dbReference type="PANTHER" id="PTHR13563">
    <property type="entry name" value="TRNA (GUANINE-9-) METHYLTRANSFERASE"/>
    <property type="match status" value="1"/>
</dbReference>
<dbReference type="OrthoDB" id="278300at2759"/>
<gene>
    <name evidence="11" type="primary">LOC116304297</name>
</gene>
<keyword evidence="2" id="KW-0489">Methyltransferase</keyword>
<evidence type="ECO:0000256" key="4">
    <source>
        <dbReference type="ARBA" id="ARBA00022691"/>
    </source>
</evidence>
<feature type="binding site" evidence="7">
    <location>
        <position position="283"/>
    </location>
    <ligand>
        <name>S-adenosyl-L-methionine</name>
        <dbReference type="ChEBI" id="CHEBI:59789"/>
    </ligand>
</feature>
<dbReference type="RefSeq" id="XP_031569865.1">
    <property type="nucleotide sequence ID" value="XM_031714005.1"/>
</dbReference>
<dbReference type="InterPro" id="IPR038459">
    <property type="entry name" value="MT_TRM10-typ_sf"/>
</dbReference>
<dbReference type="Gene3D" id="3.40.1280.30">
    <property type="match status" value="1"/>
</dbReference>
<dbReference type="PROSITE" id="PS51675">
    <property type="entry name" value="SAM_MT_TRM10"/>
    <property type="match status" value="1"/>
</dbReference>
<feature type="binding site" evidence="7">
    <location>
        <position position="269"/>
    </location>
    <ligand>
        <name>S-adenosyl-L-methionine</name>
        <dbReference type="ChEBI" id="CHEBI:59789"/>
    </ligand>
</feature>
<evidence type="ECO:0000259" key="9">
    <source>
        <dbReference type="PROSITE" id="PS51675"/>
    </source>
</evidence>
<dbReference type="AlphaFoldDB" id="A0A6P8IUL4"/>
<feature type="compositionally biased region" description="Acidic residues" evidence="8">
    <location>
        <begin position="363"/>
        <end position="372"/>
    </location>
</feature>
<feature type="region of interest" description="Disordered" evidence="8">
    <location>
        <begin position="330"/>
        <end position="372"/>
    </location>
</feature>